<evidence type="ECO:0000313" key="1">
    <source>
        <dbReference type="EMBL" id="OHA42355.1"/>
    </source>
</evidence>
<gene>
    <name evidence="1" type="ORF">A3G52_01460</name>
</gene>
<sequence>MQTTDYEALIYLGIGHAGGHRKDIECLRPEWFVELGKRAAEAGAKKQTPRPNTEPPAYDYLPVPEDGEIFELTLDGDATDPIKMLRNDMYIDADKWKFKGPKVRGMQIGRFKMVSVGWQPTFDALTMALVALHGAPALGQWREAFKKKYARPDNKGPIGFTGSEWVNGQNIRFPYLRGQGNSWYSNFISVNGPSTDDWRFVVEII</sequence>
<proteinExistence type="predicted"/>
<dbReference type="Proteomes" id="UP000177269">
    <property type="component" value="Unassembled WGS sequence"/>
</dbReference>
<name>A0A1G2P1Y4_9BACT</name>
<dbReference type="AlphaFoldDB" id="A0A1G2P1Y4"/>
<organism evidence="1 2">
    <name type="scientific">Candidatus Taylorbacteria bacterium RIFCSPLOWO2_12_FULL_43_20</name>
    <dbReference type="NCBI Taxonomy" id="1802332"/>
    <lineage>
        <taxon>Bacteria</taxon>
        <taxon>Candidatus Tayloriibacteriota</taxon>
    </lineage>
</organism>
<evidence type="ECO:0000313" key="2">
    <source>
        <dbReference type="Proteomes" id="UP000177269"/>
    </source>
</evidence>
<protein>
    <submittedName>
        <fullName evidence="1">Uncharacterized protein</fullName>
    </submittedName>
</protein>
<accession>A0A1G2P1Y4</accession>
<reference evidence="1 2" key="1">
    <citation type="journal article" date="2016" name="Nat. Commun.">
        <title>Thousands of microbial genomes shed light on interconnected biogeochemical processes in an aquifer system.</title>
        <authorList>
            <person name="Anantharaman K."/>
            <person name="Brown C.T."/>
            <person name="Hug L.A."/>
            <person name="Sharon I."/>
            <person name="Castelle C.J."/>
            <person name="Probst A.J."/>
            <person name="Thomas B.C."/>
            <person name="Singh A."/>
            <person name="Wilkins M.J."/>
            <person name="Karaoz U."/>
            <person name="Brodie E.L."/>
            <person name="Williams K.H."/>
            <person name="Hubbard S.S."/>
            <person name="Banfield J.F."/>
        </authorList>
    </citation>
    <scope>NUCLEOTIDE SEQUENCE [LARGE SCALE GENOMIC DNA]</scope>
</reference>
<comment type="caution">
    <text evidence="1">The sequence shown here is derived from an EMBL/GenBank/DDBJ whole genome shotgun (WGS) entry which is preliminary data.</text>
</comment>
<dbReference type="EMBL" id="MHSK01000014">
    <property type="protein sequence ID" value="OHA42355.1"/>
    <property type="molecule type" value="Genomic_DNA"/>
</dbReference>